<dbReference type="InterPro" id="IPR000629">
    <property type="entry name" value="RNA-helicase_DEAD-box_CS"/>
</dbReference>
<dbReference type="GO" id="GO:0005524">
    <property type="term" value="F:ATP binding"/>
    <property type="evidence" value="ECO:0007669"/>
    <property type="project" value="UniProtKB-KW"/>
</dbReference>
<dbReference type="InterPro" id="IPR014014">
    <property type="entry name" value="RNA_helicase_DEAD_Q_motif"/>
</dbReference>
<evidence type="ECO:0000256" key="1">
    <source>
        <dbReference type="ARBA" id="ARBA00022741"/>
    </source>
</evidence>
<evidence type="ECO:0000259" key="11">
    <source>
        <dbReference type="PROSITE" id="PS51195"/>
    </source>
</evidence>
<dbReference type="EMBL" id="PFWT01000009">
    <property type="protein sequence ID" value="PJA46493.1"/>
    <property type="molecule type" value="Genomic_DNA"/>
</dbReference>
<dbReference type="GO" id="GO:0005829">
    <property type="term" value="C:cytosol"/>
    <property type="evidence" value="ECO:0007669"/>
    <property type="project" value="TreeGrafter"/>
</dbReference>
<proteinExistence type="inferred from homology"/>
<dbReference type="Proteomes" id="UP000231263">
    <property type="component" value="Unassembled WGS sequence"/>
</dbReference>
<evidence type="ECO:0000313" key="12">
    <source>
        <dbReference type="EMBL" id="PJA46493.1"/>
    </source>
</evidence>
<dbReference type="InterPro" id="IPR050079">
    <property type="entry name" value="DEAD_box_RNA_helicase"/>
</dbReference>
<dbReference type="PROSITE" id="PS51194">
    <property type="entry name" value="HELICASE_CTER"/>
    <property type="match status" value="1"/>
</dbReference>
<dbReference type="SMART" id="SM00487">
    <property type="entry name" value="DEXDc"/>
    <property type="match status" value="1"/>
</dbReference>
<feature type="domain" description="Helicase C-terminal" evidence="10">
    <location>
        <begin position="219"/>
        <end position="378"/>
    </location>
</feature>
<keyword evidence="2 7" id="KW-0378">Hydrolase</keyword>
<dbReference type="InterPro" id="IPR014001">
    <property type="entry name" value="Helicase_ATP-bd"/>
</dbReference>
<protein>
    <submittedName>
        <fullName evidence="12">DEAD/DEAH box helicase</fullName>
    </submittedName>
</protein>
<dbReference type="Pfam" id="PF00271">
    <property type="entry name" value="Helicase_C"/>
    <property type="match status" value="1"/>
</dbReference>
<evidence type="ECO:0000256" key="2">
    <source>
        <dbReference type="ARBA" id="ARBA00022801"/>
    </source>
</evidence>
<dbReference type="Gene3D" id="3.40.50.300">
    <property type="entry name" value="P-loop containing nucleotide triphosphate hydrolases"/>
    <property type="match status" value="2"/>
</dbReference>
<dbReference type="AlphaFoldDB" id="A0A2M7XF44"/>
<keyword evidence="3 7" id="KW-0347">Helicase</keyword>
<dbReference type="SUPFAM" id="SSF52540">
    <property type="entry name" value="P-loop containing nucleoside triphosphate hydrolases"/>
    <property type="match status" value="1"/>
</dbReference>
<feature type="compositionally biased region" description="Basic and acidic residues" evidence="8">
    <location>
        <begin position="433"/>
        <end position="443"/>
    </location>
</feature>
<dbReference type="PROSITE" id="PS51192">
    <property type="entry name" value="HELICASE_ATP_BIND_1"/>
    <property type="match status" value="1"/>
</dbReference>
<comment type="similarity">
    <text evidence="5 7">Belongs to the DEAD box helicase family.</text>
</comment>
<feature type="compositionally biased region" description="Gly residues" evidence="8">
    <location>
        <begin position="396"/>
        <end position="410"/>
    </location>
</feature>
<dbReference type="SMART" id="SM00490">
    <property type="entry name" value="HELICc"/>
    <property type="match status" value="1"/>
</dbReference>
<keyword evidence="4 7" id="KW-0067">ATP-binding</keyword>
<evidence type="ECO:0000256" key="3">
    <source>
        <dbReference type="ARBA" id="ARBA00022806"/>
    </source>
</evidence>
<dbReference type="GO" id="GO:0016787">
    <property type="term" value="F:hydrolase activity"/>
    <property type="evidence" value="ECO:0007669"/>
    <property type="project" value="UniProtKB-KW"/>
</dbReference>
<dbReference type="PROSITE" id="PS00039">
    <property type="entry name" value="DEAD_ATP_HELICASE"/>
    <property type="match status" value="1"/>
</dbReference>
<gene>
    <name evidence="12" type="ORF">CO173_01885</name>
</gene>
<feature type="region of interest" description="Disordered" evidence="8">
    <location>
        <begin position="374"/>
        <end position="481"/>
    </location>
</feature>
<feature type="domain" description="Helicase ATP-binding" evidence="9">
    <location>
        <begin position="40"/>
        <end position="208"/>
    </location>
</feature>
<dbReference type="InterPro" id="IPR044742">
    <property type="entry name" value="DEAD/DEAH_RhlB"/>
</dbReference>
<evidence type="ECO:0000313" key="13">
    <source>
        <dbReference type="Proteomes" id="UP000231263"/>
    </source>
</evidence>
<dbReference type="CDD" id="cd18787">
    <property type="entry name" value="SF2_C_DEAD"/>
    <property type="match status" value="1"/>
</dbReference>
<feature type="domain" description="DEAD-box RNA helicase Q" evidence="11">
    <location>
        <begin position="9"/>
        <end position="37"/>
    </location>
</feature>
<keyword evidence="1 7" id="KW-0547">Nucleotide-binding</keyword>
<evidence type="ECO:0000256" key="5">
    <source>
        <dbReference type="ARBA" id="ARBA00038437"/>
    </source>
</evidence>
<evidence type="ECO:0000256" key="7">
    <source>
        <dbReference type="RuleBase" id="RU000492"/>
    </source>
</evidence>
<sequence>MNREEYKEQDFNNLGIAPELLERLTQLGFVHPTPIQYKAIPIATSGEDVVGIAQTGSGKTLAFAIPTLQKVASSDKIGLILLPTRELAIQVEETLRKVAGPVGLRTAIVIGGTNPRPQIKQLKNKPHIIVATPGRLIDHVEHKNANLTKVGILVLDEADRMLDMGFAPQLKQILETVPDDRQTMLFSATMPPEIANIAAQYMKKPLRVEVARPGQTADKIDQEVFITPKSEKMGLLVRLLKEYTGSVLIFSRTKHGAAKIAQTLKKMGVKSDEIHSNRSQAQRQHALKGFSNGTYRVLVATDIAARGIDVDNIELVINYDLPDQLDDYVHRIGRTGRAGKDGKAISFAAPDQKGDIAKIQQLIKITLPIRSYTGQPLEPIKNSTSGDQPRSRRSGGNRGFGRGARSGGPGRNKPSHRRSGGGRNADRSGGARTSERPAGDRRTSGGNSSSRPAGQGAPRFGARKSGTGGARNKYGRRTSDR</sequence>
<dbReference type="CDD" id="cd00268">
    <property type="entry name" value="DEADc"/>
    <property type="match status" value="1"/>
</dbReference>
<name>A0A2M7XF44_9BACT</name>
<evidence type="ECO:0000256" key="4">
    <source>
        <dbReference type="ARBA" id="ARBA00022840"/>
    </source>
</evidence>
<accession>A0A2M7XF44</accession>
<evidence type="ECO:0000259" key="10">
    <source>
        <dbReference type="PROSITE" id="PS51194"/>
    </source>
</evidence>
<organism evidence="12 13">
    <name type="scientific">Candidatus Uhrbacteria bacterium CG_4_9_14_3_um_filter_41_35</name>
    <dbReference type="NCBI Taxonomy" id="1975034"/>
    <lineage>
        <taxon>Bacteria</taxon>
        <taxon>Candidatus Uhriibacteriota</taxon>
    </lineage>
</organism>
<dbReference type="InterPro" id="IPR001650">
    <property type="entry name" value="Helicase_C-like"/>
</dbReference>
<reference evidence="13" key="1">
    <citation type="submission" date="2017-09" db="EMBL/GenBank/DDBJ databases">
        <title>Depth-based differentiation of microbial function through sediment-hosted aquifers and enrichment of novel symbionts in the deep terrestrial subsurface.</title>
        <authorList>
            <person name="Probst A.J."/>
            <person name="Ladd B."/>
            <person name="Jarett J.K."/>
            <person name="Geller-Mcgrath D.E."/>
            <person name="Sieber C.M.K."/>
            <person name="Emerson J.B."/>
            <person name="Anantharaman K."/>
            <person name="Thomas B.C."/>
            <person name="Malmstrom R."/>
            <person name="Stieglmeier M."/>
            <person name="Klingl A."/>
            <person name="Woyke T."/>
            <person name="Ryan C.M."/>
            <person name="Banfield J.F."/>
        </authorList>
    </citation>
    <scope>NUCLEOTIDE SEQUENCE [LARGE SCALE GENOMIC DNA]</scope>
</reference>
<dbReference type="PROSITE" id="PS51195">
    <property type="entry name" value="Q_MOTIF"/>
    <property type="match status" value="1"/>
</dbReference>
<dbReference type="PANTHER" id="PTHR47959">
    <property type="entry name" value="ATP-DEPENDENT RNA HELICASE RHLE-RELATED"/>
    <property type="match status" value="1"/>
</dbReference>
<dbReference type="GO" id="GO:0003724">
    <property type="term" value="F:RNA helicase activity"/>
    <property type="evidence" value="ECO:0007669"/>
    <property type="project" value="InterPro"/>
</dbReference>
<dbReference type="Pfam" id="PF00270">
    <property type="entry name" value="DEAD"/>
    <property type="match status" value="1"/>
</dbReference>
<evidence type="ECO:0000256" key="8">
    <source>
        <dbReference type="SAM" id="MobiDB-lite"/>
    </source>
</evidence>
<dbReference type="InterPro" id="IPR011545">
    <property type="entry name" value="DEAD/DEAH_box_helicase_dom"/>
</dbReference>
<evidence type="ECO:0000256" key="6">
    <source>
        <dbReference type="PROSITE-ProRule" id="PRU00552"/>
    </source>
</evidence>
<feature type="short sequence motif" description="Q motif" evidence="6">
    <location>
        <begin position="9"/>
        <end position="37"/>
    </location>
</feature>
<evidence type="ECO:0000259" key="9">
    <source>
        <dbReference type="PROSITE" id="PS51192"/>
    </source>
</evidence>
<dbReference type="InterPro" id="IPR027417">
    <property type="entry name" value="P-loop_NTPase"/>
</dbReference>
<comment type="caution">
    <text evidence="12">The sequence shown here is derived from an EMBL/GenBank/DDBJ whole genome shotgun (WGS) entry which is preliminary data.</text>
</comment>
<dbReference type="PANTHER" id="PTHR47959:SF13">
    <property type="entry name" value="ATP-DEPENDENT RNA HELICASE RHLE"/>
    <property type="match status" value="1"/>
</dbReference>
<dbReference type="GO" id="GO:0003676">
    <property type="term" value="F:nucleic acid binding"/>
    <property type="evidence" value="ECO:0007669"/>
    <property type="project" value="InterPro"/>
</dbReference>